<protein>
    <recommendedName>
        <fullName evidence="1">Tc1-like transposase DDE domain-containing protein</fullName>
    </recommendedName>
</protein>
<evidence type="ECO:0000313" key="2">
    <source>
        <dbReference type="EMBL" id="CAI6351696.1"/>
    </source>
</evidence>
<dbReference type="GO" id="GO:0003676">
    <property type="term" value="F:nucleic acid binding"/>
    <property type="evidence" value="ECO:0007669"/>
    <property type="project" value="InterPro"/>
</dbReference>
<dbReference type="PANTHER" id="PTHR33939">
    <property type="entry name" value="PROTEIN CBG22215"/>
    <property type="match status" value="1"/>
</dbReference>
<dbReference type="Pfam" id="PF13358">
    <property type="entry name" value="DDE_3"/>
    <property type="match status" value="1"/>
</dbReference>
<sequence>MVRVDIHSQTKDTIFKVYNYFKKLSKDQTNPEVAKYFSLPQSVTAEACGVSLSSVKRITSEGNKSIANAEPEAGPSNPSFTSPRKQYKRVKYATDIDDFDADIVRRTIHEFYDNLEYPTSTKLLSKYQEKTDYKGSKTSMWRILKSLHFKYKKCNDGRKILMERNDIVAMRVKFLRTMCNLGQNNDTRPIVYLDETWVNQNHTRGYIWQNEKNSEGLKVPTGKGSRLIICHAGSSSFGFVAGSKLVFRCQSGTNVDYHTQMNSSIFKEWFIKMLNHLEEPSIIVMDNASYHSTLTVSYPKSNARKADIQQWLSHKSIDFSPPETLSELRERVKAAMPKEKEYELDGIALQMGHSVVRLPPYHCQYNPIELIWAQIKNKVAELNTTFKIADVEKLVNEVIDSVTVEDWKRCVKHCEELQESDFIKEGLRDEILEPIIITINPDETSDSEDDDEDF</sequence>
<dbReference type="InterPro" id="IPR036397">
    <property type="entry name" value="RNaseH_sf"/>
</dbReference>
<organism evidence="2 3">
    <name type="scientific">Macrosiphum euphorbiae</name>
    <name type="common">potato aphid</name>
    <dbReference type="NCBI Taxonomy" id="13131"/>
    <lineage>
        <taxon>Eukaryota</taxon>
        <taxon>Metazoa</taxon>
        <taxon>Ecdysozoa</taxon>
        <taxon>Arthropoda</taxon>
        <taxon>Hexapoda</taxon>
        <taxon>Insecta</taxon>
        <taxon>Pterygota</taxon>
        <taxon>Neoptera</taxon>
        <taxon>Paraneoptera</taxon>
        <taxon>Hemiptera</taxon>
        <taxon>Sternorrhyncha</taxon>
        <taxon>Aphidomorpha</taxon>
        <taxon>Aphidoidea</taxon>
        <taxon>Aphididae</taxon>
        <taxon>Macrosiphini</taxon>
        <taxon>Macrosiphum</taxon>
    </lineage>
</organism>
<dbReference type="PANTHER" id="PTHR33939:SF1">
    <property type="entry name" value="DUF4371 DOMAIN-CONTAINING PROTEIN"/>
    <property type="match status" value="1"/>
</dbReference>
<name>A0AAV0W7D0_9HEMI</name>
<dbReference type="EMBL" id="CARXXK010000001">
    <property type="protein sequence ID" value="CAI6351696.1"/>
    <property type="molecule type" value="Genomic_DNA"/>
</dbReference>
<evidence type="ECO:0000259" key="1">
    <source>
        <dbReference type="Pfam" id="PF13358"/>
    </source>
</evidence>
<comment type="caution">
    <text evidence="2">The sequence shown here is derived from an EMBL/GenBank/DDBJ whole genome shotgun (WGS) entry which is preliminary data.</text>
</comment>
<dbReference type="InterPro" id="IPR038717">
    <property type="entry name" value="Tc1-like_DDE_dom"/>
</dbReference>
<dbReference type="AlphaFoldDB" id="A0AAV0W7D0"/>
<accession>A0AAV0W7D0</accession>
<gene>
    <name evidence="2" type="ORF">MEUPH1_LOCUS8019</name>
</gene>
<keyword evidence="3" id="KW-1185">Reference proteome</keyword>
<reference evidence="2 3" key="1">
    <citation type="submission" date="2023-01" db="EMBL/GenBank/DDBJ databases">
        <authorList>
            <person name="Whitehead M."/>
        </authorList>
    </citation>
    <scope>NUCLEOTIDE SEQUENCE [LARGE SCALE GENOMIC DNA]</scope>
</reference>
<evidence type="ECO:0000313" key="3">
    <source>
        <dbReference type="Proteomes" id="UP001160148"/>
    </source>
</evidence>
<dbReference type="Proteomes" id="UP001160148">
    <property type="component" value="Unassembled WGS sequence"/>
</dbReference>
<feature type="domain" description="Tc1-like transposase DDE" evidence="1">
    <location>
        <begin position="190"/>
        <end position="383"/>
    </location>
</feature>
<proteinExistence type="predicted"/>
<dbReference type="Gene3D" id="3.30.420.10">
    <property type="entry name" value="Ribonuclease H-like superfamily/Ribonuclease H"/>
    <property type="match status" value="1"/>
</dbReference>